<evidence type="ECO:0000256" key="1">
    <source>
        <dbReference type="SAM" id="MobiDB-lite"/>
    </source>
</evidence>
<dbReference type="AlphaFoldDB" id="A0A8J4F6Y6"/>
<feature type="compositionally biased region" description="Low complexity" evidence="1">
    <location>
        <begin position="1135"/>
        <end position="1151"/>
    </location>
</feature>
<protein>
    <submittedName>
        <fullName evidence="2">Uncharacterized protein</fullName>
    </submittedName>
</protein>
<feature type="compositionally biased region" description="Low complexity" evidence="1">
    <location>
        <begin position="117"/>
        <end position="134"/>
    </location>
</feature>
<gene>
    <name evidence="2" type="ORF">Vafri_13980</name>
</gene>
<sequence length="1241" mass="127572">MAQQSQPVVPFNALKPATWGSLKLLPLALRSKLTGTKGSDDANRVGVGKENAVGQSVIPQAPPKLGDLSHLHAIGPRRSVNQRYVLQPNLSVTRPMLATHAPGLSSLLLPGMAPIATQHSKQQQQEQATARQQTPMRQRSSTPSSPSLRGRQPQANPNFAPPASNISTRLPTPVRINASPSPSPTSVAPMLPKPPSPSRSLSQGGAPSANPFACASACSSPSASTTISNTFMLPTPPSILTNIPPPRVTPVQLQQAPPRSTLSPAPWASGPAQSNLTPTSVRPSPSVPERSILASVQLINQQQQRSADADTSAMAISASAAALPGHSEWLPPVAAPAPSIASPVLSAPAIQAALQQALQGAVERKPETFRVDNFESFFDSMMHPGDPGKLDGPLPHELTDDIRYSDAWYKHCRDWNSRNKPIAPYSAPVSAVCQTTSSCQFPFVVEKLVVAQHQQESDGHGLEQQQQWSVGDAPMSDACCKALDIAHHGLSKVFTPTSRSRSASDMTGVSEGGAMMAQQPFTQCSIAVAEGDNKAPSGAQEVVHTAAALTSALETLARDQNPVATTARDCAPRGGDHGGLQRRLAPALNLVASSTATPLSAAAVHEANSGGLDNSAQADTDAAAMITGAAERSTVQVPNTALPLVRRKFAVPVLQLSILDAPMLPRASGAALSPAPDSARPPSTAATTPGPRTPAGGEAESTATTAATTPVGRDAGGAPTTPTTNTARSNAAVSPFIESTSQPVLIDQESHAAAAVVAVPAAMPPRRLSHELAVADSVADRPSQAAQPGVPQKQPSSLAVHHVAPSAQTAELATDSAGAIAGTWSPGFPPPACASPGAVPSTSTAPLGLGTVITIAQQRPPSPVTLLQNAPRDMPTPNPAFFNSTTAAPGTGASSLAAAVTAAAVLAQSRGPAEQSPAGPSMSAPSAPTDPLKEIVVGIEKLSTLKQNILAEDKEVDVTSITQMIQLKLAVEQLLARTSSAVQDATSSQAGPSIVEATQAGPAAAPLQPVAAAQSEQHGHVTTPKKQSRTATFGAFLKSVFSPRSGSASKPQATAATTAPAAAPAPVVLGILDTNTSSLAAAVPASPSTTAVGIRALRPMSASALPGKVPSPSLADRSRYAALHQRAAARLAEAAAEPTGTRPAQTAAAGAAGQGQRGGIWQRYEEKIALHRHQLDTTKAQLDEAVRKLNDMQAEFDELLLCLGMESAKNKALCDAMRAAGLDPEPILAAIEEQWMSGVYS</sequence>
<feature type="compositionally biased region" description="Low complexity" evidence="1">
    <location>
        <begin position="155"/>
        <end position="165"/>
    </location>
</feature>
<feature type="region of interest" description="Disordered" evidence="1">
    <location>
        <begin position="1135"/>
        <end position="1156"/>
    </location>
</feature>
<feature type="region of interest" description="Disordered" evidence="1">
    <location>
        <begin position="117"/>
        <end position="220"/>
    </location>
</feature>
<organism evidence="2 3">
    <name type="scientific">Volvox africanus</name>
    <dbReference type="NCBI Taxonomy" id="51714"/>
    <lineage>
        <taxon>Eukaryota</taxon>
        <taxon>Viridiplantae</taxon>
        <taxon>Chlorophyta</taxon>
        <taxon>core chlorophytes</taxon>
        <taxon>Chlorophyceae</taxon>
        <taxon>CS clade</taxon>
        <taxon>Chlamydomonadales</taxon>
        <taxon>Volvocaceae</taxon>
        <taxon>Volvox</taxon>
    </lineage>
</organism>
<dbReference type="EMBL" id="BNCO01000033">
    <property type="protein sequence ID" value="GIL59000.1"/>
    <property type="molecule type" value="Genomic_DNA"/>
</dbReference>
<feature type="region of interest" description="Disordered" evidence="1">
    <location>
        <begin position="777"/>
        <end position="799"/>
    </location>
</feature>
<feature type="compositionally biased region" description="Low complexity" evidence="1">
    <location>
        <begin position="198"/>
        <end position="220"/>
    </location>
</feature>
<feature type="compositionally biased region" description="Low complexity" evidence="1">
    <location>
        <begin position="916"/>
        <end position="927"/>
    </location>
</feature>
<feature type="compositionally biased region" description="Polar residues" evidence="1">
    <location>
        <begin position="135"/>
        <end position="147"/>
    </location>
</feature>
<feature type="region of interest" description="Disordered" evidence="1">
    <location>
        <begin position="669"/>
        <end position="730"/>
    </location>
</feature>
<evidence type="ECO:0000313" key="2">
    <source>
        <dbReference type="EMBL" id="GIL59000.1"/>
    </source>
</evidence>
<keyword evidence="3" id="KW-1185">Reference proteome</keyword>
<comment type="caution">
    <text evidence="2">The sequence shown here is derived from an EMBL/GenBank/DDBJ whole genome shotgun (WGS) entry which is preliminary data.</text>
</comment>
<proteinExistence type="predicted"/>
<reference evidence="2" key="1">
    <citation type="journal article" date="2021" name="Proc. Natl. Acad. Sci. U.S.A.">
        <title>Three genomes in the algal genus Volvox reveal the fate of a haploid sex-determining region after a transition to homothallism.</title>
        <authorList>
            <person name="Yamamoto K."/>
            <person name="Hamaji T."/>
            <person name="Kawai-Toyooka H."/>
            <person name="Matsuzaki R."/>
            <person name="Takahashi F."/>
            <person name="Nishimura Y."/>
            <person name="Kawachi M."/>
            <person name="Noguchi H."/>
            <person name="Minakuchi Y."/>
            <person name="Umen J.G."/>
            <person name="Toyoda A."/>
            <person name="Nozaki H."/>
        </authorList>
    </citation>
    <scope>NUCLEOTIDE SEQUENCE</scope>
    <source>
        <strain evidence="2">NIES-3780</strain>
    </source>
</reference>
<feature type="region of interest" description="Disordered" evidence="1">
    <location>
        <begin position="910"/>
        <end position="929"/>
    </location>
</feature>
<accession>A0A8J4F6Y6</accession>
<feature type="region of interest" description="Disordered" evidence="1">
    <location>
        <begin position="245"/>
        <end position="287"/>
    </location>
</feature>
<feature type="compositionally biased region" description="Polar residues" evidence="1">
    <location>
        <begin position="251"/>
        <end position="263"/>
    </location>
</feature>
<name>A0A8J4F6Y6_9CHLO</name>
<dbReference type="Proteomes" id="UP000747399">
    <property type="component" value="Unassembled WGS sequence"/>
</dbReference>
<evidence type="ECO:0000313" key="3">
    <source>
        <dbReference type="Proteomes" id="UP000747399"/>
    </source>
</evidence>
<feature type="compositionally biased region" description="Low complexity" evidence="1">
    <location>
        <begin position="277"/>
        <end position="287"/>
    </location>
</feature>
<feature type="compositionally biased region" description="Low complexity" evidence="1">
    <location>
        <begin position="670"/>
        <end position="730"/>
    </location>
</feature>
<feature type="compositionally biased region" description="Low complexity" evidence="1">
    <location>
        <begin position="178"/>
        <end position="190"/>
    </location>
</feature>